<accession>A0A8X7CAG2</accession>
<dbReference type="EMBL" id="BMAV01012720">
    <property type="protein sequence ID" value="GFY59643.1"/>
    <property type="molecule type" value="Genomic_DNA"/>
</dbReference>
<reference evidence="1" key="1">
    <citation type="submission" date="2020-08" db="EMBL/GenBank/DDBJ databases">
        <title>Multicomponent nature underlies the extraordinary mechanical properties of spider dragline silk.</title>
        <authorList>
            <person name="Kono N."/>
            <person name="Nakamura H."/>
            <person name="Mori M."/>
            <person name="Yoshida Y."/>
            <person name="Ohtoshi R."/>
            <person name="Malay A.D."/>
            <person name="Moran D.A.P."/>
            <person name="Tomita M."/>
            <person name="Numata K."/>
            <person name="Arakawa K."/>
        </authorList>
    </citation>
    <scope>NUCLEOTIDE SEQUENCE</scope>
</reference>
<sequence length="116" mass="12940">MGRSKKVFKNVKNVGVQKMKAQNVPAIISDSTETVIQSASKPKLISNISSYENMEESNEKNVLIELNLLNNDLLNFAICKNGGHSISLEDSKRVGIVYYMELCCNFCNRVSVPQLN</sequence>
<name>A0A8X7CAG2_9ARAC</name>
<evidence type="ECO:0000313" key="1">
    <source>
        <dbReference type="EMBL" id="GFY59643.1"/>
    </source>
</evidence>
<organism evidence="1 3">
    <name type="scientific">Trichonephila inaurata madagascariensis</name>
    <dbReference type="NCBI Taxonomy" id="2747483"/>
    <lineage>
        <taxon>Eukaryota</taxon>
        <taxon>Metazoa</taxon>
        <taxon>Ecdysozoa</taxon>
        <taxon>Arthropoda</taxon>
        <taxon>Chelicerata</taxon>
        <taxon>Arachnida</taxon>
        <taxon>Araneae</taxon>
        <taxon>Araneomorphae</taxon>
        <taxon>Entelegynae</taxon>
        <taxon>Araneoidea</taxon>
        <taxon>Nephilidae</taxon>
        <taxon>Trichonephila</taxon>
        <taxon>Trichonephila inaurata</taxon>
    </lineage>
</organism>
<evidence type="ECO:0000313" key="2">
    <source>
        <dbReference type="EMBL" id="GFY64333.1"/>
    </source>
</evidence>
<dbReference type="AlphaFoldDB" id="A0A8X7CAG2"/>
<keyword evidence="3" id="KW-1185">Reference proteome</keyword>
<gene>
    <name evidence="1" type="ORF">TNIN_279381</name>
    <name evidence="2" type="ORF">TNIN_371351</name>
</gene>
<dbReference type="Proteomes" id="UP000886998">
    <property type="component" value="Unassembled WGS sequence"/>
</dbReference>
<proteinExistence type="predicted"/>
<evidence type="ECO:0000313" key="3">
    <source>
        <dbReference type="Proteomes" id="UP000886998"/>
    </source>
</evidence>
<dbReference type="EMBL" id="BMAV01015202">
    <property type="protein sequence ID" value="GFY64333.1"/>
    <property type="molecule type" value="Genomic_DNA"/>
</dbReference>
<protein>
    <submittedName>
        <fullName evidence="1">Uncharacterized protein</fullName>
    </submittedName>
</protein>
<comment type="caution">
    <text evidence="1">The sequence shown here is derived from an EMBL/GenBank/DDBJ whole genome shotgun (WGS) entry which is preliminary data.</text>
</comment>